<dbReference type="STRING" id="1134406.ADN00_16100"/>
<evidence type="ECO:0000256" key="1">
    <source>
        <dbReference type="ARBA" id="ARBA00004651"/>
    </source>
</evidence>
<name>A0A0P6WSP2_9CHLR</name>
<comment type="similarity">
    <text evidence="2">Belongs to the CpsC/CapA family.</text>
</comment>
<keyword evidence="4 10" id="KW-0812">Transmembrane</keyword>
<evidence type="ECO:0000256" key="2">
    <source>
        <dbReference type="ARBA" id="ARBA00006683"/>
    </source>
</evidence>
<comment type="subcellular location">
    <subcellularLocation>
        <location evidence="1">Cell membrane</location>
        <topology evidence="1">Multi-pass membrane protein</topology>
    </subcellularLocation>
</comment>
<evidence type="ECO:0000256" key="6">
    <source>
        <dbReference type="ARBA" id="ARBA00022840"/>
    </source>
</evidence>
<evidence type="ECO:0000256" key="7">
    <source>
        <dbReference type="ARBA" id="ARBA00022989"/>
    </source>
</evidence>
<dbReference type="InterPro" id="IPR033756">
    <property type="entry name" value="YlxH/NBP35"/>
</dbReference>
<evidence type="ECO:0000313" key="13">
    <source>
        <dbReference type="Proteomes" id="UP000050417"/>
    </source>
</evidence>
<feature type="domain" description="Polysaccharide chain length determinant N-terminal" evidence="11">
    <location>
        <begin position="22"/>
        <end position="94"/>
    </location>
</feature>
<evidence type="ECO:0000259" key="11">
    <source>
        <dbReference type="Pfam" id="PF02706"/>
    </source>
</evidence>
<reference evidence="12 13" key="1">
    <citation type="submission" date="2015-07" db="EMBL/GenBank/DDBJ databases">
        <title>Genome sequence of Ornatilinea apprima DSM 23815.</title>
        <authorList>
            <person name="Hemp J."/>
            <person name="Ward L.M."/>
            <person name="Pace L.A."/>
            <person name="Fischer W.W."/>
        </authorList>
    </citation>
    <scope>NUCLEOTIDE SEQUENCE [LARGE SCALE GENOMIC DNA]</scope>
    <source>
        <strain evidence="12 13">P3M-1</strain>
    </source>
</reference>
<keyword evidence="13" id="KW-1185">Reference proteome</keyword>
<dbReference type="InterPro" id="IPR050445">
    <property type="entry name" value="Bact_polysacc_biosynth/exp"/>
</dbReference>
<evidence type="ECO:0000256" key="8">
    <source>
        <dbReference type="ARBA" id="ARBA00023136"/>
    </source>
</evidence>
<evidence type="ECO:0000256" key="3">
    <source>
        <dbReference type="ARBA" id="ARBA00022475"/>
    </source>
</evidence>
<dbReference type="AlphaFoldDB" id="A0A0P6WSP2"/>
<dbReference type="RefSeq" id="WP_075064065.1">
    <property type="nucleotide sequence ID" value="NZ_LGCL01000040.1"/>
</dbReference>
<dbReference type="EMBL" id="LGCL01000040">
    <property type="protein sequence ID" value="KPL72014.1"/>
    <property type="molecule type" value="Genomic_DNA"/>
</dbReference>
<dbReference type="GO" id="GO:0005524">
    <property type="term" value="F:ATP binding"/>
    <property type="evidence" value="ECO:0007669"/>
    <property type="project" value="UniProtKB-KW"/>
</dbReference>
<dbReference type="InterPro" id="IPR027417">
    <property type="entry name" value="P-loop_NTPase"/>
</dbReference>
<dbReference type="CDD" id="cd05387">
    <property type="entry name" value="BY-kinase"/>
    <property type="match status" value="1"/>
</dbReference>
<organism evidence="12 13">
    <name type="scientific">Ornatilinea apprima</name>
    <dbReference type="NCBI Taxonomy" id="1134406"/>
    <lineage>
        <taxon>Bacteria</taxon>
        <taxon>Bacillati</taxon>
        <taxon>Chloroflexota</taxon>
        <taxon>Anaerolineae</taxon>
        <taxon>Anaerolineales</taxon>
        <taxon>Anaerolineaceae</taxon>
        <taxon>Ornatilinea</taxon>
    </lineage>
</organism>
<evidence type="ECO:0000256" key="4">
    <source>
        <dbReference type="ARBA" id="ARBA00022692"/>
    </source>
</evidence>
<dbReference type="Proteomes" id="UP000050417">
    <property type="component" value="Unassembled WGS sequence"/>
</dbReference>
<dbReference type="PANTHER" id="PTHR32309:SF31">
    <property type="entry name" value="CAPSULAR EXOPOLYSACCHARIDE FAMILY"/>
    <property type="match status" value="1"/>
</dbReference>
<accession>A0A0P6WSP2</accession>
<keyword evidence="6" id="KW-0067">ATP-binding</keyword>
<keyword evidence="8 10" id="KW-0472">Membrane</keyword>
<dbReference type="Gene3D" id="3.40.50.300">
    <property type="entry name" value="P-loop containing nucleotide triphosphate hydrolases"/>
    <property type="match status" value="1"/>
</dbReference>
<keyword evidence="3" id="KW-1003">Cell membrane</keyword>
<feature type="coiled-coil region" evidence="9">
    <location>
        <begin position="350"/>
        <end position="426"/>
    </location>
</feature>
<dbReference type="InterPro" id="IPR003856">
    <property type="entry name" value="LPS_length_determ_N"/>
</dbReference>
<evidence type="ECO:0000256" key="10">
    <source>
        <dbReference type="SAM" id="Phobius"/>
    </source>
</evidence>
<dbReference type="SUPFAM" id="SSF52540">
    <property type="entry name" value="P-loop containing nucleoside triphosphate hydrolases"/>
    <property type="match status" value="1"/>
</dbReference>
<keyword evidence="7 10" id="KW-1133">Transmembrane helix</keyword>
<proteinExistence type="inferred from homology"/>
<protein>
    <recommendedName>
        <fullName evidence="11">Polysaccharide chain length determinant N-terminal domain-containing protein</fullName>
    </recommendedName>
</protein>
<sequence length="740" mass="81207">MLSNREAVGLKWLANWNSPSLRIVLGCVLIATLIACLVILLIPPTYKSSTLLLIEPSPGLVTDDYSSIIAGEQLAFTYSQLMVEKQILETAIRRLELDLEPEDLARRVSAEPVSNTQLIRLSVRDSSPQNAALLAETIADEFVQHVRLLEREKFGESISGLQAEMESQTTLISANQARVDSLSSQSIAHGSKMVHLQSQIDLDRGDYQFLQQSYFVAQSQADQIAEKIQIVEDAVVKEAAGSRGFSAYLTLLVDPSLIIGQGTYSTVTNSARVASAYGEIWTGESYMQAVIDELGLDRDADDLANDVYFEPIPSTQLVRLRVDDPSAAQAKTLVEVIGRNIVQTTQTQLARPYTDRMQALQKQMDELSAQIESAQAEIMTISAQKAQIEADLIKEESAKTKLSQDYQVLYDQMEQLRKNANQASNSVMVVAQPSIPDRPTQDRLLYVLLAALLGGTVGIGAAFVLDQLDETVRIRQDVTSKMGLNLLGCIDAQKNGDSGLEMDVHPRSKVAEDFRTLAINLCSVNAQNPIRTLLISSPGMAEGKSVVTANLALALARLGLKILVVDADLRLPSLHRIFGVDQENGLSEALVSGKGTDHLKTTKEAGVKIMTSGSLPPNPSELLNSKKLTILLEKLSQQADLVLVDSPPILSVADSIILAGELDGTMLVARSGMTTRKMLREAEENLRQVRGNLIGVVLNGVPRDQHSAYRYESGEEERPSAQRWFDVLQYWVKTPWFKKK</sequence>
<evidence type="ECO:0000313" key="12">
    <source>
        <dbReference type="EMBL" id="KPL72014.1"/>
    </source>
</evidence>
<evidence type="ECO:0000256" key="9">
    <source>
        <dbReference type="SAM" id="Coils"/>
    </source>
</evidence>
<gene>
    <name evidence="12" type="ORF">ADN00_16100</name>
</gene>
<keyword evidence="5" id="KW-0547">Nucleotide-binding</keyword>
<dbReference type="Pfam" id="PF10609">
    <property type="entry name" value="ParA"/>
    <property type="match status" value="1"/>
</dbReference>
<keyword evidence="9" id="KW-0175">Coiled coil</keyword>
<dbReference type="OrthoDB" id="9794577at2"/>
<evidence type="ECO:0000256" key="5">
    <source>
        <dbReference type="ARBA" id="ARBA00022741"/>
    </source>
</evidence>
<dbReference type="GO" id="GO:0005886">
    <property type="term" value="C:plasma membrane"/>
    <property type="evidence" value="ECO:0007669"/>
    <property type="project" value="UniProtKB-SubCell"/>
</dbReference>
<feature type="transmembrane region" description="Helical" evidence="10">
    <location>
        <begin position="20"/>
        <end position="42"/>
    </location>
</feature>
<dbReference type="InterPro" id="IPR005702">
    <property type="entry name" value="Wzc-like_C"/>
</dbReference>
<dbReference type="Pfam" id="PF02706">
    <property type="entry name" value="Wzz"/>
    <property type="match status" value="1"/>
</dbReference>
<dbReference type="NCBIfam" id="TIGR01007">
    <property type="entry name" value="eps_fam"/>
    <property type="match status" value="1"/>
</dbReference>
<dbReference type="PANTHER" id="PTHR32309">
    <property type="entry name" value="TYROSINE-PROTEIN KINASE"/>
    <property type="match status" value="1"/>
</dbReference>
<comment type="caution">
    <text evidence="12">The sequence shown here is derived from an EMBL/GenBank/DDBJ whole genome shotgun (WGS) entry which is preliminary data.</text>
</comment>